<dbReference type="Pfam" id="PF12734">
    <property type="entry name" value="CYSTM"/>
    <property type="match status" value="1"/>
</dbReference>
<comment type="similarity">
    <text evidence="2">Belongs to the CYSTM1 family.</text>
</comment>
<evidence type="ECO:0000256" key="1">
    <source>
        <dbReference type="ARBA" id="ARBA00004167"/>
    </source>
</evidence>
<feature type="compositionally biased region" description="Basic and acidic residues" evidence="6">
    <location>
        <begin position="52"/>
        <end position="68"/>
    </location>
</feature>
<evidence type="ECO:0000259" key="7">
    <source>
        <dbReference type="Pfam" id="PF12734"/>
    </source>
</evidence>
<feature type="domain" description="Cysteine-rich transmembrane" evidence="7">
    <location>
        <begin position="142"/>
        <end position="185"/>
    </location>
</feature>
<dbReference type="PANTHER" id="PTHR31568">
    <property type="entry name" value="RCG49325, ISOFORM CRA_A"/>
    <property type="match status" value="1"/>
</dbReference>
<feature type="compositionally biased region" description="Basic and acidic residues" evidence="6">
    <location>
        <begin position="79"/>
        <end position="92"/>
    </location>
</feature>
<accession>A0ABQ8EP06</accession>
<name>A0ABQ8EP06_BRANA</name>
<reference evidence="8 9" key="1">
    <citation type="submission" date="2021-05" db="EMBL/GenBank/DDBJ databases">
        <title>Genome Assembly of Synthetic Allotetraploid Brassica napus Reveals Homoeologous Exchanges between Subgenomes.</title>
        <authorList>
            <person name="Davis J.T."/>
        </authorList>
    </citation>
    <scope>NUCLEOTIDE SEQUENCE [LARGE SCALE GENOMIC DNA]</scope>
    <source>
        <strain evidence="9">cv. Da-Ae</strain>
        <tissue evidence="8">Seedling</tissue>
    </source>
</reference>
<evidence type="ECO:0000256" key="3">
    <source>
        <dbReference type="ARBA" id="ARBA00022692"/>
    </source>
</evidence>
<evidence type="ECO:0000313" key="9">
    <source>
        <dbReference type="Proteomes" id="UP000824890"/>
    </source>
</evidence>
<keyword evidence="9" id="KW-1185">Reference proteome</keyword>
<protein>
    <recommendedName>
        <fullName evidence="7">Cysteine-rich transmembrane domain-containing protein</fullName>
    </recommendedName>
</protein>
<comment type="caution">
    <text evidence="8">The sequence shown here is derived from an EMBL/GenBank/DDBJ whole genome shotgun (WGS) entry which is preliminary data.</text>
</comment>
<feature type="region of interest" description="Disordered" evidence="6">
    <location>
        <begin position="127"/>
        <end position="160"/>
    </location>
</feature>
<dbReference type="InterPro" id="IPR028144">
    <property type="entry name" value="CYSTM_dom"/>
</dbReference>
<keyword evidence="5" id="KW-0472">Membrane</keyword>
<dbReference type="Proteomes" id="UP000824890">
    <property type="component" value="Unassembled WGS sequence"/>
</dbReference>
<feature type="region of interest" description="Disordered" evidence="6">
    <location>
        <begin position="1"/>
        <end position="92"/>
    </location>
</feature>
<evidence type="ECO:0000256" key="5">
    <source>
        <dbReference type="ARBA" id="ARBA00023136"/>
    </source>
</evidence>
<evidence type="ECO:0000256" key="6">
    <source>
        <dbReference type="SAM" id="MobiDB-lite"/>
    </source>
</evidence>
<proteinExistence type="inferred from homology"/>
<feature type="compositionally biased region" description="Pro residues" evidence="6">
    <location>
        <begin position="131"/>
        <end position="142"/>
    </location>
</feature>
<dbReference type="EMBL" id="JAGKQM010000001">
    <property type="protein sequence ID" value="KAH0943218.1"/>
    <property type="molecule type" value="Genomic_DNA"/>
</dbReference>
<evidence type="ECO:0000256" key="4">
    <source>
        <dbReference type="ARBA" id="ARBA00022989"/>
    </source>
</evidence>
<evidence type="ECO:0000313" key="8">
    <source>
        <dbReference type="EMBL" id="KAH0943218.1"/>
    </source>
</evidence>
<comment type="subcellular location">
    <subcellularLocation>
        <location evidence="1">Membrane</location>
        <topology evidence="1">Single-pass membrane protein</topology>
    </subcellularLocation>
</comment>
<dbReference type="PANTHER" id="PTHR31568:SF122">
    <property type="entry name" value="PROTEIN CYSTEINE-RICH TRANSMEMBRANE MODULE 9"/>
    <property type="match status" value="1"/>
</dbReference>
<feature type="compositionally biased region" description="Basic and acidic residues" evidence="6">
    <location>
        <begin position="13"/>
        <end position="27"/>
    </location>
</feature>
<sequence>MGQAVEQARSKRQRADGPSDGQIKMDSHGTSYGECEERDSKVDCCSSSSHMGADRLSDMESDVVRNGENEMESNIVSDRGIEMKSVTEKSSIDTKQVNKMEHFYISSGEEIAGMGVEELEQLQPAVVEKPPQGPYTSPPPIGYPTRDAMLSDPPPPAVETKSKGDGFWKGCCAAICCCCVLDACF</sequence>
<evidence type="ECO:0000256" key="2">
    <source>
        <dbReference type="ARBA" id="ARBA00009444"/>
    </source>
</evidence>
<organism evidence="8 9">
    <name type="scientific">Brassica napus</name>
    <name type="common">Rape</name>
    <dbReference type="NCBI Taxonomy" id="3708"/>
    <lineage>
        <taxon>Eukaryota</taxon>
        <taxon>Viridiplantae</taxon>
        <taxon>Streptophyta</taxon>
        <taxon>Embryophyta</taxon>
        <taxon>Tracheophyta</taxon>
        <taxon>Spermatophyta</taxon>
        <taxon>Magnoliopsida</taxon>
        <taxon>eudicotyledons</taxon>
        <taxon>Gunneridae</taxon>
        <taxon>Pentapetalae</taxon>
        <taxon>rosids</taxon>
        <taxon>malvids</taxon>
        <taxon>Brassicales</taxon>
        <taxon>Brassicaceae</taxon>
        <taxon>Brassiceae</taxon>
        <taxon>Brassica</taxon>
    </lineage>
</organism>
<keyword evidence="4" id="KW-1133">Transmembrane helix</keyword>
<dbReference type="InterPro" id="IPR044850">
    <property type="entry name" value="WIH1-like"/>
</dbReference>
<keyword evidence="3" id="KW-0812">Transmembrane</keyword>
<gene>
    <name evidence="8" type="ORF">HID58_002855</name>
</gene>